<protein>
    <submittedName>
        <fullName evidence="2">Unnamed protein product</fullName>
    </submittedName>
</protein>
<evidence type="ECO:0000256" key="1">
    <source>
        <dbReference type="SAM" id="MobiDB-lite"/>
    </source>
</evidence>
<organism evidence="2 3">
    <name type="scientific">Phytophthora lilii</name>
    <dbReference type="NCBI Taxonomy" id="2077276"/>
    <lineage>
        <taxon>Eukaryota</taxon>
        <taxon>Sar</taxon>
        <taxon>Stramenopiles</taxon>
        <taxon>Oomycota</taxon>
        <taxon>Peronosporomycetes</taxon>
        <taxon>Peronosporales</taxon>
        <taxon>Peronosporaceae</taxon>
        <taxon>Phytophthora</taxon>
    </lineage>
</organism>
<gene>
    <name evidence="2" type="ORF">Plil01_000841200</name>
</gene>
<proteinExistence type="predicted"/>
<feature type="compositionally biased region" description="Basic residues" evidence="1">
    <location>
        <begin position="141"/>
        <end position="151"/>
    </location>
</feature>
<feature type="region of interest" description="Disordered" evidence="1">
    <location>
        <begin position="119"/>
        <end position="151"/>
    </location>
</feature>
<reference evidence="2" key="1">
    <citation type="submission" date="2023-04" db="EMBL/GenBank/DDBJ databases">
        <title>Phytophthora lilii NBRC 32176.</title>
        <authorList>
            <person name="Ichikawa N."/>
            <person name="Sato H."/>
            <person name="Tonouchi N."/>
        </authorList>
    </citation>
    <scope>NUCLEOTIDE SEQUENCE</scope>
    <source>
        <strain evidence="2">NBRC 32176</strain>
    </source>
</reference>
<comment type="caution">
    <text evidence="2">The sequence shown here is derived from an EMBL/GenBank/DDBJ whole genome shotgun (WGS) entry which is preliminary data.</text>
</comment>
<accession>A0A9W6TXY4</accession>
<sequence>MTGPCFELRTVTARANVSGFSYPEAKHTVPVKSFIAATIAAFMLVGTTAATDTITFNITFLQTMPGGTFNNGIGPQVDPTPVPSMASTTARAASTSGSKSVVAFDPTCPNDDAPVCGSDGVTTATHASQMLPAATTQTRESRRRRMDRASL</sequence>
<dbReference type="AlphaFoldDB" id="A0A9W6TXY4"/>
<dbReference type="Proteomes" id="UP001165083">
    <property type="component" value="Unassembled WGS sequence"/>
</dbReference>
<name>A0A9W6TXY4_9STRA</name>
<dbReference type="EMBL" id="BSXW01000405">
    <property type="protein sequence ID" value="GMF21331.1"/>
    <property type="molecule type" value="Genomic_DNA"/>
</dbReference>
<dbReference type="CDD" id="cd00104">
    <property type="entry name" value="KAZAL_FS"/>
    <property type="match status" value="1"/>
</dbReference>
<keyword evidence="3" id="KW-1185">Reference proteome</keyword>
<evidence type="ECO:0000313" key="3">
    <source>
        <dbReference type="Proteomes" id="UP001165083"/>
    </source>
</evidence>
<evidence type="ECO:0000313" key="2">
    <source>
        <dbReference type="EMBL" id="GMF21331.1"/>
    </source>
</evidence>